<dbReference type="InterPro" id="IPR014051">
    <property type="entry name" value="Phosphoesterase_HXTX"/>
</dbReference>
<comment type="catalytic activity">
    <reaction evidence="2">
        <text>a 3'-end 2',3'-cyclophospho-ribonucleotide-RNA + H2O = a 3'-end 2'-phospho-ribonucleotide-RNA + H(+)</text>
        <dbReference type="Rhea" id="RHEA:11828"/>
        <dbReference type="Rhea" id="RHEA-COMP:10464"/>
        <dbReference type="Rhea" id="RHEA-COMP:17353"/>
        <dbReference type="ChEBI" id="CHEBI:15377"/>
        <dbReference type="ChEBI" id="CHEBI:15378"/>
        <dbReference type="ChEBI" id="CHEBI:83064"/>
        <dbReference type="ChEBI" id="CHEBI:173113"/>
        <dbReference type="EC" id="3.1.4.58"/>
    </reaction>
</comment>
<dbReference type="NCBIfam" id="TIGR02258">
    <property type="entry name" value="2_5_ligase"/>
    <property type="match status" value="1"/>
</dbReference>
<dbReference type="Proteomes" id="UP000278149">
    <property type="component" value="Unassembled WGS sequence"/>
</dbReference>
<dbReference type="HAMAP" id="MF_01940">
    <property type="entry name" value="RNA_CPDase"/>
    <property type="match status" value="1"/>
</dbReference>
<evidence type="ECO:0000313" key="5">
    <source>
        <dbReference type="Proteomes" id="UP000278149"/>
    </source>
</evidence>
<feature type="short sequence motif" description="HXTX 2" evidence="2">
    <location>
        <begin position="135"/>
        <end position="138"/>
    </location>
</feature>
<dbReference type="PANTHER" id="PTHR35561">
    <property type="entry name" value="RNA 2',3'-CYCLIC PHOSPHODIESTERASE"/>
    <property type="match status" value="1"/>
</dbReference>
<dbReference type="EMBL" id="RCOR01000022">
    <property type="protein sequence ID" value="RSN69015.1"/>
    <property type="molecule type" value="Genomic_DNA"/>
</dbReference>
<dbReference type="Gene3D" id="3.90.1140.10">
    <property type="entry name" value="Cyclic phosphodiesterase"/>
    <property type="match status" value="1"/>
</dbReference>
<comment type="caution">
    <text evidence="4">The sequence shown here is derived from an EMBL/GenBank/DDBJ whole genome shotgun (WGS) entry which is preliminary data.</text>
</comment>
<feature type="domain" description="Phosphoesterase HXTX" evidence="3">
    <location>
        <begin position="19"/>
        <end position="100"/>
    </location>
</feature>
<keyword evidence="1 2" id="KW-0378">Hydrolase</keyword>
<protein>
    <recommendedName>
        <fullName evidence="2">RNA 2',3'-cyclic phosphodiesterase</fullName>
        <shortName evidence="2">RNA 2',3'-CPDase</shortName>
        <ecNumber evidence="2">3.1.4.58</ecNumber>
    </recommendedName>
</protein>
<dbReference type="GO" id="GO:0004113">
    <property type="term" value="F:2',3'-cyclic-nucleotide 3'-phosphodiesterase activity"/>
    <property type="evidence" value="ECO:0007669"/>
    <property type="project" value="InterPro"/>
</dbReference>
<dbReference type="FunFam" id="3.90.1140.10:FF:000009">
    <property type="entry name" value="RNA 2',3'-cyclic phosphodiesterase"/>
    <property type="match status" value="1"/>
</dbReference>
<evidence type="ECO:0000313" key="4">
    <source>
        <dbReference type="EMBL" id="RSN69015.1"/>
    </source>
</evidence>
<feature type="active site" description="Proton donor" evidence="2">
    <location>
        <position position="49"/>
    </location>
</feature>
<sequence>MSTGDPLPIRSFIAIDIEDPEVISKILSIQEEICSSSAKLKPVERENLHLTLKFLGEVEEGRLTQVMSIMDDILKKFSQFRMKLKGIGAFPTINRPNVVWIGAEEGREAFVRVASELDRALSKMGFQREKGIEPHLTIARVKGPIGNLPEIIRKLSDIEIGYIDVREVKLKKSTLTPRGPIYGDMHVVKLSGQ</sequence>
<dbReference type="EC" id="3.1.4.58" evidence="2"/>
<dbReference type="AlphaFoldDB" id="A0A429G5J2"/>
<evidence type="ECO:0000259" key="3">
    <source>
        <dbReference type="Pfam" id="PF02834"/>
    </source>
</evidence>
<evidence type="ECO:0000256" key="2">
    <source>
        <dbReference type="HAMAP-Rule" id="MF_01940"/>
    </source>
</evidence>
<organism evidence="4 5">
    <name type="scientific">Candidatus Korarchaeum cryptofilum</name>
    <dbReference type="NCBI Taxonomy" id="498846"/>
    <lineage>
        <taxon>Archaea</taxon>
        <taxon>Thermoproteota</taxon>
        <taxon>Candidatus Korarchaeia</taxon>
        <taxon>Candidatus Korarchaeales</taxon>
        <taxon>Candidatus Korarchaeaceae</taxon>
        <taxon>Candidatus Korarchaeum</taxon>
    </lineage>
</organism>
<dbReference type="SUPFAM" id="SSF55144">
    <property type="entry name" value="LigT-like"/>
    <property type="match status" value="1"/>
</dbReference>
<reference evidence="4 5" key="1">
    <citation type="submission" date="2018-10" db="EMBL/GenBank/DDBJ databases">
        <title>Co-occurring genomic capacity for anaerobic methane metabolism and dissimilatory sulfite reduction discovered in the Korarchaeota.</title>
        <authorList>
            <person name="Mckay L.J."/>
            <person name="Dlakic M."/>
            <person name="Fields M.W."/>
            <person name="Delmont T.O."/>
            <person name="Eren A.M."/>
            <person name="Jay Z.J."/>
            <person name="Klingelsmith K.B."/>
            <person name="Rusch D.B."/>
            <person name="Inskeep W.P."/>
        </authorList>
    </citation>
    <scope>NUCLEOTIDE SEQUENCE [LARGE SCALE GENOMIC DNA]</scope>
    <source>
        <strain evidence="4 5">WS</strain>
    </source>
</reference>
<name>A0A429G5J2_9CREN</name>
<comment type="function">
    <text evidence="2">Hydrolyzes RNA 2',3'-cyclic phosphodiester to an RNA 2'-phosphomonoester.</text>
</comment>
<feature type="domain" description="Phosphoesterase HXTX" evidence="3">
    <location>
        <begin position="102"/>
        <end position="182"/>
    </location>
</feature>
<dbReference type="GO" id="GO:0008664">
    <property type="term" value="F:RNA 2',3'-cyclic 3'-phosphodiesterase activity"/>
    <property type="evidence" value="ECO:0007669"/>
    <property type="project" value="UniProtKB-EC"/>
</dbReference>
<dbReference type="Pfam" id="PF02834">
    <property type="entry name" value="LigT_PEase"/>
    <property type="match status" value="2"/>
</dbReference>
<feature type="active site" description="Proton acceptor" evidence="2">
    <location>
        <position position="135"/>
    </location>
</feature>
<dbReference type="InterPro" id="IPR004175">
    <property type="entry name" value="RNA_CPDase"/>
</dbReference>
<feature type="short sequence motif" description="HXTX 1" evidence="2">
    <location>
        <begin position="49"/>
        <end position="52"/>
    </location>
</feature>
<comment type="similarity">
    <text evidence="2">Belongs to the 2H phosphoesterase superfamily. ThpR family.</text>
</comment>
<proteinExistence type="inferred from homology"/>
<gene>
    <name evidence="4" type="primary">thpR</name>
    <name evidence="4" type="ORF">D9Q81_04270</name>
</gene>
<evidence type="ECO:0000256" key="1">
    <source>
        <dbReference type="ARBA" id="ARBA00022801"/>
    </source>
</evidence>
<dbReference type="InterPro" id="IPR009097">
    <property type="entry name" value="Cyclic_Pdiesterase"/>
</dbReference>
<accession>A0A429G5J2</accession>
<dbReference type="PANTHER" id="PTHR35561:SF1">
    <property type="entry name" value="RNA 2',3'-CYCLIC PHOSPHODIESTERASE"/>
    <property type="match status" value="1"/>
</dbReference>